<keyword evidence="3" id="KW-1185">Reference proteome</keyword>
<organism evidence="2 3">
    <name type="scientific">Steinernema carpocapsae</name>
    <name type="common">Entomopathogenic nematode</name>
    <dbReference type="NCBI Taxonomy" id="34508"/>
    <lineage>
        <taxon>Eukaryota</taxon>
        <taxon>Metazoa</taxon>
        <taxon>Ecdysozoa</taxon>
        <taxon>Nematoda</taxon>
        <taxon>Chromadorea</taxon>
        <taxon>Rhabditida</taxon>
        <taxon>Tylenchina</taxon>
        <taxon>Panagrolaimomorpha</taxon>
        <taxon>Strongyloidoidea</taxon>
        <taxon>Steinernematidae</taxon>
        <taxon>Steinernema</taxon>
    </lineage>
</organism>
<reference evidence="2 3" key="2">
    <citation type="journal article" date="2019" name="G3 (Bethesda)">
        <title>Hybrid Assembly of the Genome of the Entomopathogenic Nematode Steinernema carpocapsae Identifies the X-Chromosome.</title>
        <authorList>
            <person name="Serra L."/>
            <person name="Macchietto M."/>
            <person name="Macias-Munoz A."/>
            <person name="McGill C.J."/>
            <person name="Rodriguez I.M."/>
            <person name="Rodriguez B."/>
            <person name="Murad R."/>
            <person name="Mortazavi A."/>
        </authorList>
    </citation>
    <scope>NUCLEOTIDE SEQUENCE [LARGE SCALE GENOMIC DNA]</scope>
    <source>
        <strain evidence="2 3">ALL</strain>
    </source>
</reference>
<reference evidence="2 3" key="1">
    <citation type="journal article" date="2015" name="Genome Biol.">
        <title>Comparative genomics of Steinernema reveals deeply conserved gene regulatory networks.</title>
        <authorList>
            <person name="Dillman A.R."/>
            <person name="Macchietto M."/>
            <person name="Porter C.F."/>
            <person name="Rogers A."/>
            <person name="Williams B."/>
            <person name="Antoshechkin I."/>
            <person name="Lee M.M."/>
            <person name="Goodwin Z."/>
            <person name="Lu X."/>
            <person name="Lewis E.E."/>
            <person name="Goodrich-Blair H."/>
            <person name="Stock S.P."/>
            <person name="Adams B.J."/>
            <person name="Sternberg P.W."/>
            <person name="Mortazavi A."/>
        </authorList>
    </citation>
    <scope>NUCLEOTIDE SEQUENCE [LARGE SCALE GENOMIC DNA]</scope>
    <source>
        <strain evidence="2 3">ALL</strain>
    </source>
</reference>
<keyword evidence="1" id="KW-0812">Transmembrane</keyword>
<comment type="caution">
    <text evidence="2">The sequence shown here is derived from an EMBL/GenBank/DDBJ whole genome shotgun (WGS) entry which is preliminary data.</text>
</comment>
<dbReference type="Proteomes" id="UP000298663">
    <property type="component" value="Unassembled WGS sequence"/>
</dbReference>
<accession>A0A4U5PJI2</accession>
<sequence length="96" mass="10778">MWNVNQKSEAHITQKNSGRTVKEVKEALEAVCEFTSELSRTFNLKTVPRIILRIVGTIMALALFVIYLQGRITAVSFPICCYAICKIVLYIAVLVS</sequence>
<name>A0A4U5PJI2_STECR</name>
<dbReference type="EMBL" id="AZBU02000002">
    <property type="protein sequence ID" value="TKR96798.1"/>
    <property type="molecule type" value="Genomic_DNA"/>
</dbReference>
<proteinExistence type="predicted"/>
<evidence type="ECO:0000313" key="2">
    <source>
        <dbReference type="EMBL" id="TKR96798.1"/>
    </source>
</evidence>
<feature type="transmembrane region" description="Helical" evidence="1">
    <location>
        <begin position="50"/>
        <end position="68"/>
    </location>
</feature>
<keyword evidence="1" id="KW-1133">Transmembrane helix</keyword>
<protein>
    <submittedName>
        <fullName evidence="2">Uncharacterized protein</fullName>
    </submittedName>
</protein>
<evidence type="ECO:0000313" key="3">
    <source>
        <dbReference type="Proteomes" id="UP000298663"/>
    </source>
</evidence>
<evidence type="ECO:0000256" key="1">
    <source>
        <dbReference type="SAM" id="Phobius"/>
    </source>
</evidence>
<keyword evidence="1" id="KW-0472">Membrane</keyword>
<gene>
    <name evidence="2" type="ORF">L596_010767</name>
</gene>
<feature type="transmembrane region" description="Helical" evidence="1">
    <location>
        <begin position="74"/>
        <end position="95"/>
    </location>
</feature>
<dbReference type="AlphaFoldDB" id="A0A4U5PJI2"/>